<feature type="compositionally biased region" description="Low complexity" evidence="1">
    <location>
        <begin position="101"/>
        <end position="114"/>
    </location>
</feature>
<comment type="caution">
    <text evidence="3">The sequence shown here is derived from an EMBL/GenBank/DDBJ whole genome shotgun (WGS) entry which is preliminary data.</text>
</comment>
<evidence type="ECO:0000313" key="3">
    <source>
        <dbReference type="EMBL" id="CAH3171867.1"/>
    </source>
</evidence>
<keyword evidence="4" id="KW-1185">Reference proteome</keyword>
<evidence type="ECO:0000256" key="1">
    <source>
        <dbReference type="SAM" id="MobiDB-lite"/>
    </source>
</evidence>
<proteinExistence type="predicted"/>
<organism evidence="3 4">
    <name type="scientific">Porites lobata</name>
    <dbReference type="NCBI Taxonomy" id="104759"/>
    <lineage>
        <taxon>Eukaryota</taxon>
        <taxon>Metazoa</taxon>
        <taxon>Cnidaria</taxon>
        <taxon>Anthozoa</taxon>
        <taxon>Hexacorallia</taxon>
        <taxon>Scleractinia</taxon>
        <taxon>Fungiina</taxon>
        <taxon>Poritidae</taxon>
        <taxon>Porites</taxon>
    </lineage>
</organism>
<accession>A0ABN8QZC9</accession>
<reference evidence="3 4" key="1">
    <citation type="submission" date="2022-05" db="EMBL/GenBank/DDBJ databases">
        <authorList>
            <consortium name="Genoscope - CEA"/>
            <person name="William W."/>
        </authorList>
    </citation>
    <scope>NUCLEOTIDE SEQUENCE [LARGE SCALE GENOMIC DNA]</scope>
</reference>
<name>A0ABN8QZC9_9CNID</name>
<sequence>MTEFSNYVVIILLLVTTCSRLPTLSLCQTTNSTVQEAESSRCKSVTCCGIPGTPGRNGIPGHTGPQGPSGPPGRNGLNGIPGARGEKGDPGLPGRRGRKGSPGQPGTNGTNGTPGWRGKEGPRGMRGPSGPPGPSGAKGEPGNPGKQGPPGTDRILRVCNCEYNVPTQVIYVTSGHWTSEKHMFGFQDVTSANGEFHVKVVAPVTYTLHVGGDWVNNDSVTLFYRLRCTHRRRTTFLPNEIGHKIYKFREENRLESETFTYVTSALNHHGRWRCQLQISKGVVRAYYRWDSQYGEISLTMW</sequence>
<gene>
    <name evidence="3" type="ORF">PLOB_00012246</name>
</gene>
<dbReference type="InterPro" id="IPR008160">
    <property type="entry name" value="Collagen"/>
</dbReference>
<evidence type="ECO:0000313" key="4">
    <source>
        <dbReference type="Proteomes" id="UP001159405"/>
    </source>
</evidence>
<feature type="region of interest" description="Disordered" evidence="1">
    <location>
        <begin position="55"/>
        <end position="153"/>
    </location>
</feature>
<feature type="chain" id="PRO_5046687390" evidence="2">
    <location>
        <begin position="21"/>
        <end position="301"/>
    </location>
</feature>
<protein>
    <submittedName>
        <fullName evidence="3">Uncharacterized protein</fullName>
    </submittedName>
</protein>
<dbReference type="EMBL" id="CALNXK010000168">
    <property type="protein sequence ID" value="CAH3171867.1"/>
    <property type="molecule type" value="Genomic_DNA"/>
</dbReference>
<dbReference type="Proteomes" id="UP001159405">
    <property type="component" value="Unassembled WGS sequence"/>
</dbReference>
<keyword evidence="2" id="KW-0732">Signal</keyword>
<dbReference type="PANTHER" id="PTHR24637">
    <property type="entry name" value="COLLAGEN"/>
    <property type="match status" value="1"/>
</dbReference>
<dbReference type="Pfam" id="PF01391">
    <property type="entry name" value="Collagen"/>
    <property type="match status" value="1"/>
</dbReference>
<evidence type="ECO:0000256" key="2">
    <source>
        <dbReference type="SAM" id="SignalP"/>
    </source>
</evidence>
<dbReference type="PANTHER" id="PTHR24637:SF421">
    <property type="entry name" value="CUTICLE COLLAGEN DPY-2"/>
    <property type="match status" value="1"/>
</dbReference>
<feature type="signal peptide" evidence="2">
    <location>
        <begin position="1"/>
        <end position="20"/>
    </location>
</feature>